<dbReference type="Pfam" id="PF13456">
    <property type="entry name" value="RVT_3"/>
    <property type="match status" value="1"/>
</dbReference>
<dbReference type="GO" id="GO:0004523">
    <property type="term" value="F:RNA-DNA hybrid ribonuclease activity"/>
    <property type="evidence" value="ECO:0007669"/>
    <property type="project" value="InterPro"/>
</dbReference>
<proteinExistence type="predicted"/>
<feature type="non-terminal residue" evidence="2">
    <location>
        <position position="113"/>
    </location>
</feature>
<evidence type="ECO:0000313" key="2">
    <source>
        <dbReference type="EMBL" id="GFD17849.1"/>
    </source>
</evidence>
<accession>A0A699U8W9</accession>
<dbReference type="SUPFAM" id="SSF53098">
    <property type="entry name" value="Ribonuclease H-like"/>
    <property type="match status" value="1"/>
</dbReference>
<dbReference type="InterPro" id="IPR036397">
    <property type="entry name" value="RNaseH_sf"/>
</dbReference>
<keyword evidence="2" id="KW-0808">Transferase</keyword>
<sequence length="113" mass="12493">MLGEHNITYRPRTSVKGQILADFLAEMPDESPPDALVVETPQEPWTLFTDGSSSSNNEAEYEALIASLRIAVHMGVCNVYVSVDSKLVACQVLGAYVTKEENMIKYLEKVKSL</sequence>
<dbReference type="GO" id="GO:0003964">
    <property type="term" value="F:RNA-directed DNA polymerase activity"/>
    <property type="evidence" value="ECO:0007669"/>
    <property type="project" value="UniProtKB-KW"/>
</dbReference>
<protein>
    <submittedName>
        <fullName evidence="2">Reverse transcriptase domain-containing protein</fullName>
    </submittedName>
</protein>
<gene>
    <name evidence="2" type="ORF">Tci_889818</name>
</gene>
<dbReference type="PROSITE" id="PS50879">
    <property type="entry name" value="RNASE_H_1"/>
    <property type="match status" value="1"/>
</dbReference>
<dbReference type="InterPro" id="IPR002156">
    <property type="entry name" value="RNaseH_domain"/>
</dbReference>
<dbReference type="PANTHER" id="PTHR48475">
    <property type="entry name" value="RIBONUCLEASE H"/>
    <property type="match status" value="1"/>
</dbReference>
<comment type="caution">
    <text evidence="2">The sequence shown here is derived from an EMBL/GenBank/DDBJ whole genome shotgun (WGS) entry which is preliminary data.</text>
</comment>
<keyword evidence="2" id="KW-0548">Nucleotidyltransferase</keyword>
<name>A0A699U8W9_TANCI</name>
<dbReference type="InterPro" id="IPR012337">
    <property type="entry name" value="RNaseH-like_sf"/>
</dbReference>
<dbReference type="EMBL" id="BKCJ011303311">
    <property type="protein sequence ID" value="GFD17849.1"/>
    <property type="molecule type" value="Genomic_DNA"/>
</dbReference>
<dbReference type="GO" id="GO:0003676">
    <property type="term" value="F:nucleic acid binding"/>
    <property type="evidence" value="ECO:0007669"/>
    <property type="project" value="InterPro"/>
</dbReference>
<evidence type="ECO:0000259" key="1">
    <source>
        <dbReference type="PROSITE" id="PS50879"/>
    </source>
</evidence>
<dbReference type="PANTHER" id="PTHR48475:SF2">
    <property type="entry name" value="RIBONUCLEASE H"/>
    <property type="match status" value="1"/>
</dbReference>
<organism evidence="2">
    <name type="scientific">Tanacetum cinerariifolium</name>
    <name type="common">Dalmatian daisy</name>
    <name type="synonym">Chrysanthemum cinerariifolium</name>
    <dbReference type="NCBI Taxonomy" id="118510"/>
    <lineage>
        <taxon>Eukaryota</taxon>
        <taxon>Viridiplantae</taxon>
        <taxon>Streptophyta</taxon>
        <taxon>Embryophyta</taxon>
        <taxon>Tracheophyta</taxon>
        <taxon>Spermatophyta</taxon>
        <taxon>Magnoliopsida</taxon>
        <taxon>eudicotyledons</taxon>
        <taxon>Gunneridae</taxon>
        <taxon>Pentapetalae</taxon>
        <taxon>asterids</taxon>
        <taxon>campanulids</taxon>
        <taxon>Asterales</taxon>
        <taxon>Asteraceae</taxon>
        <taxon>Asteroideae</taxon>
        <taxon>Anthemideae</taxon>
        <taxon>Anthemidinae</taxon>
        <taxon>Tanacetum</taxon>
    </lineage>
</organism>
<feature type="domain" description="RNase H type-1" evidence="1">
    <location>
        <begin position="41"/>
        <end position="113"/>
    </location>
</feature>
<keyword evidence="2" id="KW-0695">RNA-directed DNA polymerase</keyword>
<dbReference type="AlphaFoldDB" id="A0A699U8W9"/>
<dbReference type="Gene3D" id="3.30.420.10">
    <property type="entry name" value="Ribonuclease H-like superfamily/Ribonuclease H"/>
    <property type="match status" value="1"/>
</dbReference>
<reference evidence="2" key="1">
    <citation type="journal article" date="2019" name="Sci. Rep.">
        <title>Draft genome of Tanacetum cinerariifolium, the natural source of mosquito coil.</title>
        <authorList>
            <person name="Yamashiro T."/>
            <person name="Shiraishi A."/>
            <person name="Satake H."/>
            <person name="Nakayama K."/>
        </authorList>
    </citation>
    <scope>NUCLEOTIDE SEQUENCE</scope>
</reference>